<dbReference type="SMART" id="SM00066">
    <property type="entry name" value="GAL4"/>
    <property type="match status" value="1"/>
</dbReference>
<reference evidence="9" key="1">
    <citation type="journal article" date="2017" name="Genome Biol.">
        <title>Comparative genomics reveals high biological diversity and specific adaptations in the industrially and medically important fungal genus Aspergillus.</title>
        <authorList>
            <person name="de Vries R.P."/>
            <person name="Riley R."/>
            <person name="Wiebenga A."/>
            <person name="Aguilar-Osorio G."/>
            <person name="Amillis S."/>
            <person name="Uchima C.A."/>
            <person name="Anderluh G."/>
            <person name="Asadollahi M."/>
            <person name="Askin M."/>
            <person name="Barry K."/>
            <person name="Battaglia E."/>
            <person name="Bayram O."/>
            <person name="Benocci T."/>
            <person name="Braus-Stromeyer S.A."/>
            <person name="Caldana C."/>
            <person name="Canovas D."/>
            <person name="Cerqueira G.C."/>
            <person name="Chen F."/>
            <person name="Chen W."/>
            <person name="Choi C."/>
            <person name="Clum A."/>
            <person name="Dos Santos R.A."/>
            <person name="Damasio A.R."/>
            <person name="Diallinas G."/>
            <person name="Emri T."/>
            <person name="Fekete E."/>
            <person name="Flipphi M."/>
            <person name="Freyberg S."/>
            <person name="Gallo A."/>
            <person name="Gournas C."/>
            <person name="Habgood R."/>
            <person name="Hainaut M."/>
            <person name="Harispe M.L."/>
            <person name="Henrissat B."/>
            <person name="Hilden K.S."/>
            <person name="Hope R."/>
            <person name="Hossain A."/>
            <person name="Karabika E."/>
            <person name="Karaffa L."/>
            <person name="Karanyi Z."/>
            <person name="Krasevec N."/>
            <person name="Kuo A."/>
            <person name="Kusch H."/>
            <person name="LaButti K."/>
            <person name="Lagendijk E.L."/>
            <person name="Lapidus A."/>
            <person name="Levasseur A."/>
            <person name="Lindquist E."/>
            <person name="Lipzen A."/>
            <person name="Logrieco A.F."/>
            <person name="MacCabe A."/>
            <person name="Maekelae M.R."/>
            <person name="Malavazi I."/>
            <person name="Melin P."/>
            <person name="Meyer V."/>
            <person name="Mielnichuk N."/>
            <person name="Miskei M."/>
            <person name="Molnar A.P."/>
            <person name="Mule G."/>
            <person name="Ngan C.Y."/>
            <person name="Orejas M."/>
            <person name="Orosz E."/>
            <person name="Ouedraogo J.P."/>
            <person name="Overkamp K.M."/>
            <person name="Park H.-S."/>
            <person name="Perrone G."/>
            <person name="Piumi F."/>
            <person name="Punt P.J."/>
            <person name="Ram A.F."/>
            <person name="Ramon A."/>
            <person name="Rauscher S."/>
            <person name="Record E."/>
            <person name="Riano-Pachon D.M."/>
            <person name="Robert V."/>
            <person name="Roehrig J."/>
            <person name="Ruller R."/>
            <person name="Salamov A."/>
            <person name="Salih N.S."/>
            <person name="Samson R.A."/>
            <person name="Sandor E."/>
            <person name="Sanguinetti M."/>
            <person name="Schuetze T."/>
            <person name="Sepcic K."/>
            <person name="Shelest E."/>
            <person name="Sherlock G."/>
            <person name="Sophianopoulou V."/>
            <person name="Squina F.M."/>
            <person name="Sun H."/>
            <person name="Susca A."/>
            <person name="Todd R.B."/>
            <person name="Tsang A."/>
            <person name="Unkles S.E."/>
            <person name="van de Wiele N."/>
            <person name="van Rossen-Uffink D."/>
            <person name="Oliveira J.V."/>
            <person name="Vesth T.C."/>
            <person name="Visser J."/>
            <person name="Yu J.-H."/>
            <person name="Zhou M."/>
            <person name="Andersen M.R."/>
            <person name="Archer D.B."/>
            <person name="Baker S.E."/>
            <person name="Benoit I."/>
            <person name="Brakhage A.A."/>
            <person name="Braus G.H."/>
            <person name="Fischer R."/>
            <person name="Frisvad J.C."/>
            <person name="Goldman G.H."/>
            <person name="Houbraken J."/>
            <person name="Oakley B."/>
            <person name="Pocsi I."/>
            <person name="Scazzocchio C."/>
            <person name="Seiboth B."/>
            <person name="vanKuyk P.A."/>
            <person name="Wortman J."/>
            <person name="Dyer P.S."/>
            <person name="Grigoriev I.V."/>
        </authorList>
    </citation>
    <scope>NUCLEOTIDE SEQUENCE [LARGE SCALE GENOMIC DNA]</scope>
    <source>
        <strain evidence="9">CBS 516.65</strain>
    </source>
</reference>
<evidence type="ECO:0000256" key="4">
    <source>
        <dbReference type="ARBA" id="ARBA00023163"/>
    </source>
</evidence>
<dbReference type="PANTHER" id="PTHR46910">
    <property type="entry name" value="TRANSCRIPTION FACTOR PDR1"/>
    <property type="match status" value="1"/>
</dbReference>
<dbReference type="RefSeq" id="XP_022396046.1">
    <property type="nucleotide sequence ID" value="XM_022545166.1"/>
</dbReference>
<name>A0A1L9V613_ASPGL</name>
<dbReference type="PANTHER" id="PTHR46910:SF25">
    <property type="entry name" value="ABC-TRANSPORTER-REGULATING TRANSCRIPTION FACTOR"/>
    <property type="match status" value="1"/>
</dbReference>
<dbReference type="PROSITE" id="PS00463">
    <property type="entry name" value="ZN2_CY6_FUNGAL_1"/>
    <property type="match status" value="1"/>
</dbReference>
<dbReference type="STRING" id="1160497.A0A1L9V613"/>
<dbReference type="Pfam" id="PF00172">
    <property type="entry name" value="Zn_clus"/>
    <property type="match status" value="1"/>
</dbReference>
<dbReference type="InterPro" id="IPR036864">
    <property type="entry name" value="Zn2-C6_fun-type_DNA-bd_sf"/>
</dbReference>
<dbReference type="VEuPathDB" id="FungiDB:ASPGLDRAFT_40047"/>
<dbReference type="Proteomes" id="UP000184300">
    <property type="component" value="Unassembled WGS sequence"/>
</dbReference>
<keyword evidence="5" id="KW-0539">Nucleus</keyword>
<dbReference type="CDD" id="cd12148">
    <property type="entry name" value="fungal_TF_MHR"/>
    <property type="match status" value="1"/>
</dbReference>
<dbReference type="InterPro" id="IPR050987">
    <property type="entry name" value="AtrR-like"/>
</dbReference>
<evidence type="ECO:0000259" key="7">
    <source>
        <dbReference type="PROSITE" id="PS50048"/>
    </source>
</evidence>
<dbReference type="Pfam" id="PF04082">
    <property type="entry name" value="Fungal_trans"/>
    <property type="match status" value="1"/>
</dbReference>
<feature type="domain" description="Zn(2)-C6 fungal-type" evidence="7">
    <location>
        <begin position="17"/>
        <end position="46"/>
    </location>
</feature>
<evidence type="ECO:0000313" key="9">
    <source>
        <dbReference type="Proteomes" id="UP000184300"/>
    </source>
</evidence>
<dbReference type="OrthoDB" id="103819at2759"/>
<dbReference type="PROSITE" id="PS50048">
    <property type="entry name" value="ZN2_CY6_FUNGAL_2"/>
    <property type="match status" value="1"/>
</dbReference>
<proteinExistence type="predicted"/>
<dbReference type="GO" id="GO:0008270">
    <property type="term" value="F:zinc ion binding"/>
    <property type="evidence" value="ECO:0007669"/>
    <property type="project" value="InterPro"/>
</dbReference>
<protein>
    <recommendedName>
        <fullName evidence="7">Zn(2)-C6 fungal-type domain-containing protein</fullName>
    </recommendedName>
</protein>
<evidence type="ECO:0000256" key="6">
    <source>
        <dbReference type="SAM" id="MobiDB-lite"/>
    </source>
</evidence>
<organism evidence="8 9">
    <name type="scientific">Aspergillus glaucus CBS 516.65</name>
    <dbReference type="NCBI Taxonomy" id="1160497"/>
    <lineage>
        <taxon>Eukaryota</taxon>
        <taxon>Fungi</taxon>
        <taxon>Dikarya</taxon>
        <taxon>Ascomycota</taxon>
        <taxon>Pezizomycotina</taxon>
        <taxon>Eurotiomycetes</taxon>
        <taxon>Eurotiomycetidae</taxon>
        <taxon>Eurotiales</taxon>
        <taxon>Aspergillaceae</taxon>
        <taxon>Aspergillus</taxon>
        <taxon>Aspergillus subgen. Aspergillus</taxon>
    </lineage>
</organism>
<dbReference type="AlphaFoldDB" id="A0A1L9V613"/>
<dbReference type="SMART" id="SM00906">
    <property type="entry name" value="Fungal_trans"/>
    <property type="match status" value="1"/>
</dbReference>
<evidence type="ECO:0000256" key="1">
    <source>
        <dbReference type="ARBA" id="ARBA00022723"/>
    </source>
</evidence>
<feature type="compositionally biased region" description="Polar residues" evidence="6">
    <location>
        <begin position="104"/>
        <end position="119"/>
    </location>
</feature>
<dbReference type="GO" id="GO:0006351">
    <property type="term" value="P:DNA-templated transcription"/>
    <property type="evidence" value="ECO:0007669"/>
    <property type="project" value="InterPro"/>
</dbReference>
<keyword evidence="1" id="KW-0479">Metal-binding</keyword>
<dbReference type="GO" id="GO:0000981">
    <property type="term" value="F:DNA-binding transcription factor activity, RNA polymerase II-specific"/>
    <property type="evidence" value="ECO:0007669"/>
    <property type="project" value="InterPro"/>
</dbReference>
<dbReference type="Gene3D" id="4.10.240.10">
    <property type="entry name" value="Zn(2)-C6 fungal-type DNA-binding domain"/>
    <property type="match status" value="1"/>
</dbReference>
<dbReference type="GO" id="GO:0003677">
    <property type="term" value="F:DNA binding"/>
    <property type="evidence" value="ECO:0007669"/>
    <property type="project" value="UniProtKB-KW"/>
</dbReference>
<evidence type="ECO:0000256" key="2">
    <source>
        <dbReference type="ARBA" id="ARBA00023015"/>
    </source>
</evidence>
<feature type="region of interest" description="Disordered" evidence="6">
    <location>
        <begin position="93"/>
        <end position="119"/>
    </location>
</feature>
<sequence>MTLTANAGIKKSFRARACENCRLRKIRCDKESPCSSCSTLDIACSSAGSSSASRDRPAQPQPRAALNQYEHKIDLIQEQLSALQRTVHDLTRPSVPAAAPNPPSYQVSSTPAFEGQSSFNSETRLARDVAYSAVAGLHSDRPNEDVSAALASLKHSLDKHNPAQPQAERQVTDSVQLGEQLLPVAFVVAVVKKIKTQPPFCLVSHSWRDYLQIESLCQSIYFPSAPVPAGSLTLLHGLLYFVIRDYLHEDDPDLAKFDASTYCKFCEDRFSAGLKSYEMMMDPTLEKIQALLLGVIQAQEESNIQLCWTYLALAFNMCQTMGLHRRGTLQHESLALAEVKRHAFWSLYTVDKHISLNLGVTSHFQDHDIDADLFTPSDKPQQLPWDVMTLVTVEFSRLQGQVYDRLYSTSASNANVTERSETIEKLSSDLMAVRDKLLAIDVSQGLYADSLHGMAACADFITYSIQTIIHRAQTRPSNAMAISTKCFDAATLALQSHLKCFAYFRDRKIHKQAEYVNWILLYPSFTPFVIVFTHAITTASPTSLTLLHETVTSLDLIKTLSRGSLHLYEICTAFVKTARALLDSCQTLTGLEQHHDGLLLAQADAGINISLPDVTGTVEGGMDGGWMNSADIEMFLNDFIGSNRSAMDILGSSYMS</sequence>
<keyword evidence="4" id="KW-0804">Transcription</keyword>
<keyword evidence="2" id="KW-0805">Transcription regulation</keyword>
<gene>
    <name evidence="8" type="ORF">ASPGLDRAFT_40047</name>
</gene>
<accession>A0A1L9V613</accession>
<keyword evidence="9" id="KW-1185">Reference proteome</keyword>
<dbReference type="InterPro" id="IPR001138">
    <property type="entry name" value="Zn2Cys6_DnaBD"/>
</dbReference>
<keyword evidence="3" id="KW-0238">DNA-binding</keyword>
<evidence type="ECO:0000313" key="8">
    <source>
        <dbReference type="EMBL" id="OJJ79348.1"/>
    </source>
</evidence>
<evidence type="ECO:0000256" key="3">
    <source>
        <dbReference type="ARBA" id="ARBA00023125"/>
    </source>
</evidence>
<dbReference type="InterPro" id="IPR007219">
    <property type="entry name" value="XnlR_reg_dom"/>
</dbReference>
<dbReference type="CDD" id="cd00067">
    <property type="entry name" value="GAL4"/>
    <property type="match status" value="1"/>
</dbReference>
<dbReference type="GeneID" id="34461427"/>
<dbReference type="SUPFAM" id="SSF57701">
    <property type="entry name" value="Zn2/Cys6 DNA-binding domain"/>
    <property type="match status" value="1"/>
</dbReference>
<dbReference type="EMBL" id="KV878919">
    <property type="protein sequence ID" value="OJJ79348.1"/>
    <property type="molecule type" value="Genomic_DNA"/>
</dbReference>
<evidence type="ECO:0000256" key="5">
    <source>
        <dbReference type="ARBA" id="ARBA00023242"/>
    </source>
</evidence>